<dbReference type="PANTHER" id="PTHR31781">
    <property type="entry name" value="UNC80"/>
    <property type="match status" value="1"/>
</dbReference>
<feature type="region of interest" description="Disordered" evidence="1">
    <location>
        <begin position="1632"/>
        <end position="1669"/>
    </location>
</feature>
<dbReference type="KEGG" id="bmy:BM_BM3568"/>
<dbReference type="Pfam" id="PF15778">
    <property type="entry name" value="UNC80_N"/>
    <property type="match status" value="1"/>
</dbReference>
<protein>
    <submittedName>
        <fullName evidence="5">F25C8.3 protein, putative</fullName>
    </submittedName>
</protein>
<dbReference type="InterPro" id="IPR031542">
    <property type="entry name" value="UNC80_N"/>
</dbReference>
<evidence type="ECO:0000259" key="3">
    <source>
        <dbReference type="Pfam" id="PF19424"/>
    </source>
</evidence>
<feature type="compositionally biased region" description="Polar residues" evidence="1">
    <location>
        <begin position="57"/>
        <end position="76"/>
    </location>
</feature>
<dbReference type="InterPro" id="IPR045852">
    <property type="entry name" value="UNC80_central"/>
</dbReference>
<evidence type="ECO:0000313" key="5">
    <source>
        <dbReference type="EMBL" id="VIO92357.1"/>
    </source>
</evidence>
<dbReference type="EMBL" id="CAAKNF010000192">
    <property type="protein sequence ID" value="VIO92357.1"/>
    <property type="molecule type" value="Genomic_DNA"/>
</dbReference>
<evidence type="ECO:0000259" key="2">
    <source>
        <dbReference type="Pfam" id="PF15778"/>
    </source>
</evidence>
<dbReference type="GO" id="GO:0030424">
    <property type="term" value="C:axon"/>
    <property type="evidence" value="ECO:0007669"/>
    <property type="project" value="TreeGrafter"/>
</dbReference>
<reference evidence="5" key="1">
    <citation type="submission" date="2019-04" db="EMBL/GenBank/DDBJ databases">
        <authorList>
            <person name="Howe K."/>
            <person name="Paulini M."/>
            <person name="Williams G."/>
        </authorList>
    </citation>
    <scope>NUCLEOTIDE SEQUENCE [LARGE SCALE GENOMIC DNA]</scope>
    <source>
        <strain evidence="5">FR3</strain>
    </source>
</reference>
<dbReference type="OrthoDB" id="5584001at2759"/>
<name>A0A4E9F858_BRUMA</name>
<feature type="domain" description="Protein UNC80 C-terminal" evidence="4">
    <location>
        <begin position="2129"/>
        <end position="3239"/>
    </location>
</feature>
<dbReference type="PANTHER" id="PTHR31781:SF1">
    <property type="entry name" value="PROTEIN UNC-80 HOMOLOG"/>
    <property type="match status" value="1"/>
</dbReference>
<feature type="region of interest" description="Disordered" evidence="1">
    <location>
        <begin position="364"/>
        <end position="385"/>
    </location>
</feature>
<accession>A0A4E9F858</accession>
<proteinExistence type="predicted"/>
<feature type="compositionally biased region" description="Polar residues" evidence="1">
    <location>
        <begin position="1127"/>
        <end position="1149"/>
    </location>
</feature>
<feature type="region of interest" description="Disordered" evidence="1">
    <location>
        <begin position="1521"/>
        <end position="1561"/>
    </location>
</feature>
<dbReference type="GO" id="GO:0034703">
    <property type="term" value="C:cation channel complex"/>
    <property type="evidence" value="ECO:0007669"/>
    <property type="project" value="TreeGrafter"/>
</dbReference>
<dbReference type="GO" id="GO:0055080">
    <property type="term" value="P:monoatomic cation homeostasis"/>
    <property type="evidence" value="ECO:0007669"/>
    <property type="project" value="TreeGrafter"/>
</dbReference>
<feature type="compositionally biased region" description="Low complexity" evidence="1">
    <location>
        <begin position="369"/>
        <end position="384"/>
    </location>
</feature>
<dbReference type="RefSeq" id="XP_042933533.1">
    <property type="nucleotide sequence ID" value="XM_043077599.1"/>
</dbReference>
<feature type="domain" description="Protein UNC80 central region" evidence="3">
    <location>
        <begin position="1714"/>
        <end position="2112"/>
    </location>
</feature>
<dbReference type="InterPro" id="IPR046460">
    <property type="entry name" value="UNC80_C"/>
</dbReference>
<evidence type="ECO:0000259" key="4">
    <source>
        <dbReference type="Pfam" id="PF20262"/>
    </source>
</evidence>
<dbReference type="GeneID" id="6100236"/>
<sequence>MNPLSQYHGSVDPLSQYHGSVDPLSQYHGSVDPLSQYHGSVDPLSQYHGSVDPLSQYHGSTDPLSSHSKSMDQLTPINDDENELESIPLPIQTFLWRQTNPFLGAKIGKLHEASCVTFERVVVQNILHGLSPSLSDAINSISRWHFVRATFPHIVQCCASLLSEAIDRDGEPMSGSLVKMLYILHWLLLDSANECYDVESRKSLTESTDFPPHTIRQYAFSINSIQLFVYMITPLLKVITEKDLTSNFRLESGLKIWQSLWQYRQPDVLCFCAPVKQRRIRFPFITIVKKEQPTSAIQGIYLGDAGETVTRRLSNVPVQITNPPPYTDVPPPKPPRPYLAVLSSLSKQKEGGEAEIPKIQVTATSSFDQQQQQQEQQHQQQQQQMLSIKKPNNLEISRSSAIVRSVSDYHTSDIPRIFTKSHTATFDEISPSLCKGMKELDDALNFVDDKSLSNAMDDAEVSAEKAPLVALQEICSGISADFENTSHNACEIICESCRSVVYRNGSTVNACKCNQPPIISRLKIIPISSTTHSDITSLPESRQQGKNSVLTDETNIKVVEENTESIKVFDPLESTSEECDTIQQQQSFVDPQEATYMDVAVIRCLLIKHWAEDGVYWAMKYLLNRLFEIKIYRNSRTITYRLRSRANSMSTIPHLKLYASKMDNRKIVKEIQYRPPVWDDLQLGNIAKKLEKCKNDKSKQKISSFSLRKKRRRSLSSDSLLQTIALSRRRDMIISRNFFRSRSNRCYLERKRSDPSATNSFDGLSMHDTRSASVIGLPKQITNELSTPQFFPEALGSTNFIEQNGQISFIVLLKAIYFAIERRSSARIYELALNICESLLEMPKTELQSFFNDSISIVLRIYLWLGCPHGCNDGLNSQHGDFLRIKARTILAIISHINPEIFCSLLISHIEEYNAQMLIDTLHSVTGFCRCGIAAGIHRTRSGSSPRRRNVILNSSLPSYENNFNESLKGIEGTVIKVILKPVVSKLMNAMDELLQPENMSLYQDVRLFVSFIQEQHGNSFRCVGLSALLDGRPPENQSQFLDVGTSQLYSSRRTSLLCPLPEIFLSERNAKLSNNDDNEIELKSDNNSEDESIRSSISGTAVPTPMHTRESASLRRGLFKKREKLQISNTDESDLDSSSPSTPRNVQGSDEVTIASLSASPLLPVNVVKKRSGGKLHFALNLLKSSVRPDNNDDNGSDGEINDDDKSQNGISMHEERRSKGLTVQKLSSSKILIAHQKSTESMDDKQEQLHPRQTSLTNLNLPLRKFVNLRGIQEGVRRFSFFLETCRPGSYPDPPLLAALLDLKSPVLARASLLLECAFFVHRCNKGDWPEWIRSNNASQLSAFVIGNTFGSRGTPSATRRMHMMQRAAARCFYDWGCQLGERIYKIMETSGAMLNKTPSKNIDLNRRELVIHDNLEDFFDEGIVNDESGERCPPAILFLACLLLNEITAFLRETFQTIPRSRSNKGASAGTLNFDKLTPNRRWSILSNMFSSQQQQQQQRASSIQSITDVNLAIHQNDRRISLSTNEENSSRSSHEHTEEIVQQSDKKDADSNGDRMTYYTNGERLISLSDQHLACKNKASYERKVGEKCSHVKRSHTLTVPTHSMVITTIISKSARRLAQGRQRLFKYGSSSNTSSQPFELNEKTHRSTKNLKSPRNIQTDDEKDGIGEMFGGWIEGTRDGVKQSNEVVVSPENGSKISVITPIPSSTQDSTSRPAVSCIQQSQTNFDEDEELMFRNFPWLKTVIKMANSFNLSCTHERFCHPWCFERVYRQCYRLTEALRKVYGEDLPPLGHLDKRKAMTDAWINRHDNVKKATQRLSGLFAARRENAAVRQGAMLDKPPMALRSLLIEKLNEMEENREGRMGKNNSQDSDDLIEASQANKHQQTSPMLTYIATQMLCIAHSPFSTLLKSCLILRNEHYREVMDICWHLLIHRNKHIVTSAASLFIVSSVRSPEGTVNVIRNSLINDDPNIRTEGLRRFHALWRNRFHVWLKMEDGAQFVFKVPPPGIDFTLPSPPVGQNQLAVVDPPWMPHTKTKVEELCLKEEEQATSQTIMTMTRTRRKQKQEMVRRAAHEANERESSLRQKFPFRATAIVQQAAYEPALFHHQTTQQVMADSTGEECDMHPSSSRQQMPVAQPLFPSSLLSVVPMIIEMLDDVQLDSSGKSVSDTVRKIIWSCIVEDPALFLRHFLEKLTNRERQEHLISLLRKLILRFQPLPCQTAYTLMNYFFGFVMHYVRSPCDGSDRAIAMALSIIWLIIPNVHGLYFKDLKQTLKKEQCDQALMITANVPSAKKIIIHGPDSGSGGIPSQFPIHEETQFQQLLKDSIEFFNIPENDSQYYFLIDAKTNLVHNPSSYVRDFYFFHRSLYPQLTLVKLNPDEAHFRMRQIAFTYKLIEMGKVLLTHNALAHSPENVIPQRIFFLHDEFTHLPSFPRKSLETCFGMYNGPLGRELYSIDSTHKFVWALLMSDMFAKMENAFMFGDLHLFINVINGVTLLHCENVTILRRCMATYLSMAIHFNTLFTNQGFFLIMPTILLCYSQRQTNPLLCRTIEYVCKQFYILHRKPFLLQMAGSVANILDINDDNFEVNPMKVKPKYWFNLLHSMEDMNNMDDPIDLLDLINETKPLKALDLCYRDDPNTFSLLTDALASAVTVCAFAPESRRCYQMLLVMQATIPYFLEQIEKDTIEEENSMVAVKHEISIYTTLCIEMKALVNCCDILARGPTRTFDIVNSVSDRGKSFIADSPQFFDPPTLIEDETKMHYSSLKDKKNVVGSDALDNTEGQREVFRRPRDALLVLAATFIEKAKPRLKELTKLASNIEHIKIPELFDHKCYVKLNEIALALLKIAPYDLSTIACLGLQKYFSVILLITDWSVESNRPTLNFVLRRLDKTIQKIGKKFVFRRRTNWTALTNWLNGLHQTLVAYPYIAHSHPLKSITLMCLRIMIGDPLNDDLFTQSNAVFSTVLHGTSPPQPYCNAVLKLASFLMQALGQATFSLEYLCSSEGIGPIAERLEVVLCHVLIPLFLQAAVAKNDKPQFQTKDLIFCLNLMQNAINPPLARQSVAPIMSSNLASTLIRGTNAHGSTIIDVSGRQGSVSVTERGHSATVTTHRIIRETVCQAIFLALKVMIIAFEKQLTLLWPRMFKVIRELLGKKIGGTALYSFIDFMIDINLPISLIILPFLQSKMAQKVLTEQEAAWQAEFKERMQLLGASGNKIRGYGSLLAELSQELQIMKEDFSIRAFEIARSHTPTITELHSDSGSSQSTVGHRHSNTRSNANEPRRLSTTTITKLHRIASSVHRKEAVPERTIVEGTEEDNLHVTSSSTPAAKSYSTGSQKRTVVELHDLPLFSKYRKSPNIEKRQSKLETLVLPLKLEEPLNTPSESEKPKVVSFTTPVGHRRNSSDDEDFVDRITARHHYV</sequence>
<dbReference type="CTD" id="6100236"/>
<feature type="region of interest" description="Disordered" evidence="1">
    <location>
        <begin position="3313"/>
        <end position="3336"/>
    </location>
</feature>
<feature type="compositionally biased region" description="Polar residues" evidence="1">
    <location>
        <begin position="1633"/>
        <end position="1643"/>
    </location>
</feature>
<organism evidence="5">
    <name type="scientific">Brugia malayi</name>
    <name type="common">Filarial nematode worm</name>
    <dbReference type="NCBI Taxonomy" id="6279"/>
    <lineage>
        <taxon>Eukaryota</taxon>
        <taxon>Metazoa</taxon>
        <taxon>Ecdysozoa</taxon>
        <taxon>Nematoda</taxon>
        <taxon>Chromadorea</taxon>
        <taxon>Rhabditida</taxon>
        <taxon>Spirurina</taxon>
        <taxon>Spiruromorpha</taxon>
        <taxon>Filarioidea</taxon>
        <taxon>Onchocercidae</taxon>
        <taxon>Brugia</taxon>
    </lineage>
</organism>
<dbReference type="GO" id="GO:0005261">
    <property type="term" value="F:monoatomic cation channel activity"/>
    <property type="evidence" value="ECO:0007669"/>
    <property type="project" value="TreeGrafter"/>
</dbReference>
<feature type="region of interest" description="Disordered" evidence="1">
    <location>
        <begin position="317"/>
        <end position="337"/>
    </location>
</feature>
<feature type="region of interest" description="Disordered" evidence="1">
    <location>
        <begin position="3381"/>
        <end position="3407"/>
    </location>
</feature>
<gene>
    <name evidence="5" type="primary">Bma-unc-80</name>
    <name evidence="5" type="ORF">BM_BM3568</name>
</gene>
<feature type="compositionally biased region" description="Polar residues" evidence="1">
    <location>
        <begin position="3276"/>
        <end position="3286"/>
    </location>
</feature>
<feature type="compositionally biased region" description="Basic and acidic residues" evidence="1">
    <location>
        <begin position="1532"/>
        <end position="1557"/>
    </location>
</feature>
<feature type="compositionally biased region" description="Polar residues" evidence="1">
    <location>
        <begin position="3255"/>
        <end position="3269"/>
    </location>
</feature>
<feature type="region of interest" description="Disordered" evidence="1">
    <location>
        <begin position="1187"/>
        <end position="1222"/>
    </location>
</feature>
<feature type="region of interest" description="Disordered" evidence="1">
    <location>
        <begin position="1077"/>
        <end position="1149"/>
    </location>
</feature>
<dbReference type="Pfam" id="PF20262">
    <property type="entry name" value="UNC80_C"/>
    <property type="match status" value="1"/>
</dbReference>
<feature type="compositionally biased region" description="Pro residues" evidence="1">
    <location>
        <begin position="322"/>
        <end position="337"/>
    </location>
</feature>
<feature type="domain" description="Protein UNC80 central region" evidence="3">
    <location>
        <begin position="1266"/>
        <end position="1642"/>
    </location>
</feature>
<feature type="region of interest" description="Disordered" evidence="1">
    <location>
        <begin position="3255"/>
        <end position="3286"/>
    </location>
</feature>
<evidence type="ECO:0000256" key="1">
    <source>
        <dbReference type="SAM" id="MobiDB-lite"/>
    </source>
</evidence>
<feature type="compositionally biased region" description="Acidic residues" evidence="1">
    <location>
        <begin position="1193"/>
        <end position="1204"/>
    </location>
</feature>
<dbReference type="Pfam" id="PF19424">
    <property type="entry name" value="UNC80"/>
    <property type="match status" value="2"/>
</dbReference>
<feature type="region of interest" description="Disordered" evidence="1">
    <location>
        <begin position="51"/>
        <end position="76"/>
    </location>
</feature>
<feature type="compositionally biased region" description="Polar residues" evidence="1">
    <location>
        <begin position="3322"/>
        <end position="3336"/>
    </location>
</feature>
<feature type="domain" description="Cation channel complex component UNC80 N-terminal" evidence="2">
    <location>
        <begin position="86"/>
        <end position="278"/>
    </location>
</feature>